<evidence type="ECO:0000256" key="4">
    <source>
        <dbReference type="ARBA" id="ARBA00047317"/>
    </source>
</evidence>
<dbReference type="InterPro" id="IPR025877">
    <property type="entry name" value="MobA-like_NTP_Trfase"/>
</dbReference>
<dbReference type="SMART" id="SM00852">
    <property type="entry name" value="MoCF_biosynth"/>
    <property type="match status" value="1"/>
</dbReference>
<dbReference type="SUPFAM" id="SSF63882">
    <property type="entry name" value="MoeA N-terminal region -like"/>
    <property type="match status" value="1"/>
</dbReference>
<comment type="catalytic activity">
    <reaction evidence="4">
        <text>adenylyl-molybdopterin + molybdate = Mo-molybdopterin + AMP + H(+)</text>
        <dbReference type="Rhea" id="RHEA:35047"/>
        <dbReference type="ChEBI" id="CHEBI:15378"/>
        <dbReference type="ChEBI" id="CHEBI:36264"/>
        <dbReference type="ChEBI" id="CHEBI:62727"/>
        <dbReference type="ChEBI" id="CHEBI:71302"/>
        <dbReference type="ChEBI" id="CHEBI:456215"/>
        <dbReference type="EC" id="2.10.1.1"/>
    </reaction>
</comment>
<dbReference type="Pfam" id="PF03453">
    <property type="entry name" value="MoeA_N"/>
    <property type="match status" value="1"/>
</dbReference>
<dbReference type="EMBL" id="CCSD01000058">
    <property type="protein sequence ID" value="CDZ89433.1"/>
    <property type="molecule type" value="Genomic_DNA"/>
</dbReference>
<dbReference type="InterPro" id="IPR001453">
    <property type="entry name" value="MoaB/Mog_dom"/>
</dbReference>
<keyword evidence="5" id="KW-0501">Molybdenum cofactor biosynthesis</keyword>
<feature type="domain" description="MoaB/Mog" evidence="6">
    <location>
        <begin position="363"/>
        <end position="500"/>
    </location>
</feature>
<dbReference type="PANTHER" id="PTHR10192">
    <property type="entry name" value="MOLYBDOPTERIN BIOSYNTHESIS PROTEIN"/>
    <property type="match status" value="1"/>
</dbReference>
<dbReference type="GO" id="GO:0016779">
    <property type="term" value="F:nucleotidyltransferase activity"/>
    <property type="evidence" value="ECO:0007669"/>
    <property type="project" value="UniProtKB-ARBA"/>
</dbReference>
<dbReference type="Gene3D" id="2.170.190.11">
    <property type="entry name" value="Molybdopterin biosynthesis moea protein, domain 3"/>
    <property type="match status" value="1"/>
</dbReference>
<dbReference type="Proteomes" id="UP000042997">
    <property type="component" value="Unassembled WGS sequence"/>
</dbReference>
<evidence type="ECO:0000256" key="1">
    <source>
        <dbReference type="ARBA" id="ARBA00002901"/>
    </source>
</evidence>
<dbReference type="UniPathway" id="UPA00344"/>
<dbReference type="Pfam" id="PF12804">
    <property type="entry name" value="NTP_transf_3"/>
    <property type="match status" value="1"/>
</dbReference>
<comment type="function">
    <text evidence="1 5">Catalyzes the insertion of molybdate into adenylated molybdopterin with the concomitant release of AMP.</text>
</comment>
<dbReference type="AlphaFoldDB" id="A0A098BL42"/>
<dbReference type="InterPro" id="IPR038987">
    <property type="entry name" value="MoeA-like"/>
</dbReference>
<comment type="cofactor">
    <cofactor evidence="5">
        <name>Mg(2+)</name>
        <dbReference type="ChEBI" id="CHEBI:18420"/>
    </cofactor>
</comment>
<dbReference type="InterPro" id="IPR036425">
    <property type="entry name" value="MoaB/Mog-like_dom_sf"/>
</dbReference>
<proteinExistence type="inferred from homology"/>
<keyword evidence="5" id="KW-0460">Magnesium</keyword>
<organism evidence="7 8">
    <name type="scientific">Rhodococcus ruber</name>
    <dbReference type="NCBI Taxonomy" id="1830"/>
    <lineage>
        <taxon>Bacteria</taxon>
        <taxon>Bacillati</taxon>
        <taxon>Actinomycetota</taxon>
        <taxon>Actinomycetes</taxon>
        <taxon>Mycobacteriales</taxon>
        <taxon>Nocardiaceae</taxon>
        <taxon>Rhodococcus</taxon>
    </lineage>
</organism>
<dbReference type="RefSeq" id="WP_040272481.1">
    <property type="nucleotide sequence ID" value="NZ_JAJNCM010000003.1"/>
</dbReference>
<accession>A0A098BL42</accession>
<dbReference type="InterPro" id="IPR036135">
    <property type="entry name" value="MoeA_linker/N_sf"/>
</dbReference>
<dbReference type="Gene3D" id="3.90.105.10">
    <property type="entry name" value="Molybdopterin biosynthesis moea protein, domain 2"/>
    <property type="match status" value="1"/>
</dbReference>
<gene>
    <name evidence="7" type="ORF">RHRU231_470281</name>
</gene>
<evidence type="ECO:0000259" key="6">
    <source>
        <dbReference type="SMART" id="SM00852"/>
    </source>
</evidence>
<dbReference type="GO" id="GO:0005829">
    <property type="term" value="C:cytosol"/>
    <property type="evidence" value="ECO:0007669"/>
    <property type="project" value="TreeGrafter"/>
</dbReference>
<keyword evidence="5" id="KW-0479">Metal-binding</keyword>
<dbReference type="InterPro" id="IPR029044">
    <property type="entry name" value="Nucleotide-diphossugar_trans"/>
</dbReference>
<evidence type="ECO:0000256" key="5">
    <source>
        <dbReference type="RuleBase" id="RU365090"/>
    </source>
</evidence>
<protein>
    <recommendedName>
        <fullName evidence="5">Molybdopterin molybdenumtransferase</fullName>
        <ecNumber evidence="5">2.10.1.1</ecNumber>
    </recommendedName>
</protein>
<keyword evidence="3 5" id="KW-0500">Molybdenum</keyword>
<dbReference type="SUPFAM" id="SSF53218">
    <property type="entry name" value="Molybdenum cofactor biosynthesis proteins"/>
    <property type="match status" value="1"/>
</dbReference>
<dbReference type="Gene3D" id="3.40.980.10">
    <property type="entry name" value="MoaB/Mog-like domain"/>
    <property type="match status" value="1"/>
</dbReference>
<dbReference type="GO" id="GO:0046872">
    <property type="term" value="F:metal ion binding"/>
    <property type="evidence" value="ECO:0007669"/>
    <property type="project" value="UniProtKB-UniRule"/>
</dbReference>
<dbReference type="EC" id="2.10.1.1" evidence="5"/>
<dbReference type="GO" id="GO:0061599">
    <property type="term" value="F:molybdopterin molybdotransferase activity"/>
    <property type="evidence" value="ECO:0007669"/>
    <property type="project" value="UniProtKB-UniRule"/>
</dbReference>
<comment type="similarity">
    <text evidence="2 5">Belongs to the MoeA family.</text>
</comment>
<dbReference type="Gene3D" id="3.90.550.10">
    <property type="entry name" value="Spore Coat Polysaccharide Biosynthesis Protein SpsA, Chain A"/>
    <property type="match status" value="1"/>
</dbReference>
<dbReference type="SUPFAM" id="SSF53448">
    <property type="entry name" value="Nucleotide-diphospho-sugar transferases"/>
    <property type="match status" value="1"/>
</dbReference>
<dbReference type="Pfam" id="PF00994">
    <property type="entry name" value="MoCF_biosynth"/>
    <property type="match status" value="1"/>
</dbReference>
<name>A0A098BL42_9NOCA</name>
<dbReference type="eggNOG" id="COG0746">
    <property type="taxonomic scope" value="Bacteria"/>
</dbReference>
<evidence type="ECO:0000256" key="2">
    <source>
        <dbReference type="ARBA" id="ARBA00010763"/>
    </source>
</evidence>
<evidence type="ECO:0000313" key="8">
    <source>
        <dbReference type="Proteomes" id="UP000042997"/>
    </source>
</evidence>
<reference evidence="7 8" key="1">
    <citation type="journal article" date="2014" name="Genome Announc.">
        <title>Draft Genome Sequence of Propane- and Butane-Oxidizing Actinobacterium Rhodococcus ruber IEGM 231.</title>
        <authorList>
            <person name="Ivshina I.B."/>
            <person name="Kuyukina M.S."/>
            <person name="Krivoruchko A.V."/>
            <person name="Barbe V."/>
            <person name="Fischer C."/>
        </authorList>
    </citation>
    <scope>NUCLEOTIDE SEQUENCE [LARGE SCALE GENOMIC DNA]</scope>
</reference>
<evidence type="ECO:0000256" key="3">
    <source>
        <dbReference type="ARBA" id="ARBA00022505"/>
    </source>
</evidence>
<dbReference type="GO" id="GO:0006777">
    <property type="term" value="P:Mo-molybdopterin cofactor biosynthetic process"/>
    <property type="evidence" value="ECO:0007669"/>
    <property type="project" value="UniProtKB-UniRule"/>
</dbReference>
<comment type="pathway">
    <text evidence="5">Cofactor biosynthesis; molybdopterin biosynthesis.</text>
</comment>
<keyword evidence="5" id="KW-0808">Transferase</keyword>
<sequence>MSSLTDVEAVIVAGGRATRMGGVDKPALVVGGRRLLDIALTAVAGCRRIAVVGPRRDDLDPAVIQVQEEPAGAGPVAALAAAGVHEPVVLTLAADLPFLTADTVAALVEALRGAPGSDAAFAIDDSGRIQFLLAAWHGPALAGHLAALGTDPANQPMKALLPERYVTVPVAGTADCDTPQELAQARAARSGLIAADPEAARAELRKSLPRLPVRTRAPHEAEGATLAAPLVAAEALPRAAVSAMDGYAVAGDGPWLLRPEVHRAGATEPFTLQNGQAARIATGAYLPPGATTVVRDEHVEVTDGTVTRIPGAPVRDDARRRGEDWAPGVELAAAGVALTPAVISAALSGEVTAVQVRGPVRVHVVVTGDEIRRDGPLREGQTRDSLGPVLPRFVQWCGAAAAGEAHLRDTGDGFDRLFGETTGVDAIVVAGATGGGAADQLRSALARAGASIVVERVRCKPGGSQVTAVLPDGRVVLGLPGNPVAAVATLLVMLPAVVDGLTGRRPQAPWTAPLANASQVSGDVTRLLPARQTGNGSWVCDNAVRTAHLAGLIGRRAIALVPPGAENGDPVELVPLPQ</sequence>
<dbReference type="Gene3D" id="2.40.340.10">
    <property type="entry name" value="MoeA, C-terminal, domain IV"/>
    <property type="match status" value="1"/>
</dbReference>
<dbReference type="OrthoDB" id="3196725at2"/>
<evidence type="ECO:0000313" key="7">
    <source>
        <dbReference type="EMBL" id="CDZ89433.1"/>
    </source>
</evidence>
<dbReference type="eggNOG" id="COG0303">
    <property type="taxonomic scope" value="Bacteria"/>
</dbReference>
<dbReference type="InterPro" id="IPR036688">
    <property type="entry name" value="MoeA_C_domain_IV_sf"/>
</dbReference>
<dbReference type="InterPro" id="IPR005110">
    <property type="entry name" value="MoeA_linker/N"/>
</dbReference>
<dbReference type="PANTHER" id="PTHR10192:SF5">
    <property type="entry name" value="GEPHYRIN"/>
    <property type="match status" value="1"/>
</dbReference>